<keyword evidence="4" id="KW-0282">Flagellum</keyword>
<evidence type="ECO:0000256" key="1">
    <source>
        <dbReference type="ARBA" id="ARBA00002397"/>
    </source>
</evidence>
<name>A0A0B5B775_9BACT</name>
<dbReference type="OrthoDB" id="5396530at2"/>
<evidence type="ECO:0000313" key="4">
    <source>
        <dbReference type="EMBL" id="AJE02392.1"/>
    </source>
</evidence>
<evidence type="ECO:0000256" key="2">
    <source>
        <dbReference type="ARBA" id="ARBA00007703"/>
    </source>
</evidence>
<dbReference type="Gene3D" id="1.20.58.300">
    <property type="entry name" value="FlgN-like"/>
    <property type="match status" value="1"/>
</dbReference>
<evidence type="ECO:0000313" key="5">
    <source>
        <dbReference type="Proteomes" id="UP000057609"/>
    </source>
</evidence>
<organism evidence="4 5">
    <name type="scientific">Geobacter pickeringii</name>
    <dbReference type="NCBI Taxonomy" id="345632"/>
    <lineage>
        <taxon>Bacteria</taxon>
        <taxon>Pseudomonadati</taxon>
        <taxon>Thermodesulfobacteriota</taxon>
        <taxon>Desulfuromonadia</taxon>
        <taxon>Geobacterales</taxon>
        <taxon>Geobacteraceae</taxon>
        <taxon>Geobacter</taxon>
    </lineage>
</organism>
<reference evidence="4 5" key="1">
    <citation type="journal article" date="2015" name="Genome Announc.">
        <title>Complete Genome of Geobacter pickeringii G13T, a Metal-Reducing Isolate from Sedimentary Kaolin Deposits.</title>
        <authorList>
            <person name="Badalamenti J.P."/>
            <person name="Bond D.R."/>
        </authorList>
    </citation>
    <scope>NUCLEOTIDE SEQUENCE [LARGE SCALE GENOMIC DNA]</scope>
    <source>
        <strain evidence="4 5">G13</strain>
    </source>
</reference>
<dbReference type="InterPro" id="IPR007809">
    <property type="entry name" value="FlgN-like"/>
</dbReference>
<keyword evidence="5" id="KW-1185">Reference proteome</keyword>
<sequence>MASGMANLVEVLTARRASMETMRQLLEEERQSLLAFDTERLQTAAARKVEVAAEMEALDGTCQTLLAQEGSAHGLAGTVTLTPLIACAPTATKEELTALQEALVTRAEELRGMIADNRRLLESSLATVGRSLAFFQSRFTVAETYGGSGRMVERTPGAGLLRKEL</sequence>
<dbReference type="InterPro" id="IPR036679">
    <property type="entry name" value="FlgN-like_sf"/>
</dbReference>
<comment type="function">
    <text evidence="1">Required for the efficient initiation of filament assembly.</text>
</comment>
<keyword evidence="4" id="KW-0966">Cell projection</keyword>
<gene>
    <name evidence="4" type="ORF">GPICK_02460</name>
</gene>
<dbReference type="Proteomes" id="UP000057609">
    <property type="component" value="Chromosome"/>
</dbReference>
<dbReference type="STRING" id="345632.GPICK_02460"/>
<dbReference type="KEGG" id="gpi:GPICK_02460"/>
<keyword evidence="3" id="KW-1005">Bacterial flagellum biogenesis</keyword>
<proteinExistence type="inferred from homology"/>
<dbReference type="Pfam" id="PF05130">
    <property type="entry name" value="FlgN"/>
    <property type="match status" value="1"/>
</dbReference>
<dbReference type="EMBL" id="CP009788">
    <property type="protein sequence ID" value="AJE02392.1"/>
    <property type="molecule type" value="Genomic_DNA"/>
</dbReference>
<dbReference type="SUPFAM" id="SSF140566">
    <property type="entry name" value="FlgN-like"/>
    <property type="match status" value="1"/>
</dbReference>
<dbReference type="RefSeq" id="WP_039740224.1">
    <property type="nucleotide sequence ID" value="NZ_CP009788.1"/>
</dbReference>
<keyword evidence="4" id="KW-0969">Cilium</keyword>
<dbReference type="AlphaFoldDB" id="A0A0B5B775"/>
<accession>A0A0B5B775</accession>
<protein>
    <submittedName>
        <fullName evidence="4">Flagellar biosynthesis protein FlgN</fullName>
    </submittedName>
</protein>
<dbReference type="GO" id="GO:0044780">
    <property type="term" value="P:bacterial-type flagellum assembly"/>
    <property type="evidence" value="ECO:0007669"/>
    <property type="project" value="InterPro"/>
</dbReference>
<comment type="similarity">
    <text evidence="2">Belongs to the FlgN family.</text>
</comment>
<dbReference type="HOGENOM" id="CLU_136712_0_0_7"/>
<evidence type="ECO:0000256" key="3">
    <source>
        <dbReference type="ARBA" id="ARBA00022795"/>
    </source>
</evidence>